<dbReference type="RefSeq" id="WP_188504436.1">
    <property type="nucleotide sequence ID" value="NZ_BMER01000001.1"/>
</dbReference>
<protein>
    <recommendedName>
        <fullName evidence="6">Alpha/beta hydrolase</fullName>
    </recommendedName>
</protein>
<dbReference type="InterPro" id="IPR029058">
    <property type="entry name" value="AB_hydrolase_fold"/>
</dbReference>
<dbReference type="Proteomes" id="UP000660862">
    <property type="component" value="Unassembled WGS sequence"/>
</dbReference>
<dbReference type="InterPro" id="IPR000801">
    <property type="entry name" value="Esterase-like"/>
</dbReference>
<keyword evidence="3" id="KW-0732">Signal</keyword>
<sequence>MKSILAFLTLILSSLMGTAQLNHTSNYSEIETIDFYSEAVGDTFTVSVQLPKEYETRAETHYPITLVIDGDFYFPTLAPLLRQYEITGLLPPMILVGIGYGDFQKMDSLRVRDFLYPKPLESDEMVAPGGGLNFYRFITHELLPRLETTLRVDTAQRTLMGHSLGGYFSLFALLQQIEEERVTFSNVIAASPTLWYHDFFLNQLPEKIASSDPKAMLDIVITAGSLENSEWTLNPIHKLTVSFKNQNIPHLHVDAIIYNYLDHMDTGQLSFIKGLQRFYNSPSTQ</sequence>
<dbReference type="AlphaFoldDB" id="A0A917M4D5"/>
<feature type="signal peptide" evidence="3">
    <location>
        <begin position="1"/>
        <end position="19"/>
    </location>
</feature>
<evidence type="ECO:0000256" key="1">
    <source>
        <dbReference type="ARBA" id="ARBA00005622"/>
    </source>
</evidence>
<organism evidence="4 5">
    <name type="scientific">Parapedobacter pyrenivorans</name>
    <dbReference type="NCBI Taxonomy" id="1305674"/>
    <lineage>
        <taxon>Bacteria</taxon>
        <taxon>Pseudomonadati</taxon>
        <taxon>Bacteroidota</taxon>
        <taxon>Sphingobacteriia</taxon>
        <taxon>Sphingobacteriales</taxon>
        <taxon>Sphingobacteriaceae</taxon>
        <taxon>Parapedobacter</taxon>
    </lineage>
</organism>
<evidence type="ECO:0000256" key="2">
    <source>
        <dbReference type="ARBA" id="ARBA00022801"/>
    </source>
</evidence>
<comment type="similarity">
    <text evidence="1">Belongs to the esterase D family.</text>
</comment>
<proteinExistence type="inferred from homology"/>
<evidence type="ECO:0008006" key="6">
    <source>
        <dbReference type="Google" id="ProtNLM"/>
    </source>
</evidence>
<dbReference type="SUPFAM" id="SSF53474">
    <property type="entry name" value="alpha/beta-Hydrolases"/>
    <property type="match status" value="1"/>
</dbReference>
<dbReference type="Pfam" id="PF00756">
    <property type="entry name" value="Esterase"/>
    <property type="match status" value="1"/>
</dbReference>
<accession>A0A917M4D5</accession>
<evidence type="ECO:0000256" key="3">
    <source>
        <dbReference type="SAM" id="SignalP"/>
    </source>
</evidence>
<dbReference type="EMBL" id="BMER01000001">
    <property type="protein sequence ID" value="GGG76880.1"/>
    <property type="molecule type" value="Genomic_DNA"/>
</dbReference>
<keyword evidence="5" id="KW-1185">Reference proteome</keyword>
<dbReference type="PANTHER" id="PTHR40841:SF2">
    <property type="entry name" value="SIDEROPHORE-DEGRADING ESTERASE (EUROFUNG)"/>
    <property type="match status" value="1"/>
</dbReference>
<dbReference type="PANTHER" id="PTHR40841">
    <property type="entry name" value="SIDEROPHORE TRIACETYLFUSARININE C ESTERASE"/>
    <property type="match status" value="1"/>
</dbReference>
<reference evidence="4" key="2">
    <citation type="submission" date="2020-09" db="EMBL/GenBank/DDBJ databases">
        <authorList>
            <person name="Sun Q."/>
            <person name="Zhou Y."/>
        </authorList>
    </citation>
    <scope>NUCLEOTIDE SEQUENCE</scope>
    <source>
        <strain evidence="4">CGMCC 1.12195</strain>
    </source>
</reference>
<reference evidence="4" key="1">
    <citation type="journal article" date="2014" name="Int. J. Syst. Evol. Microbiol.">
        <title>Complete genome sequence of Corynebacterium casei LMG S-19264T (=DSM 44701T), isolated from a smear-ripened cheese.</title>
        <authorList>
            <consortium name="US DOE Joint Genome Institute (JGI-PGF)"/>
            <person name="Walter F."/>
            <person name="Albersmeier A."/>
            <person name="Kalinowski J."/>
            <person name="Ruckert C."/>
        </authorList>
    </citation>
    <scope>NUCLEOTIDE SEQUENCE</scope>
    <source>
        <strain evidence="4">CGMCC 1.12195</strain>
    </source>
</reference>
<dbReference type="InterPro" id="IPR052558">
    <property type="entry name" value="Siderophore_Hydrolase_D"/>
</dbReference>
<evidence type="ECO:0000313" key="5">
    <source>
        <dbReference type="Proteomes" id="UP000660862"/>
    </source>
</evidence>
<dbReference type="Gene3D" id="3.40.50.1820">
    <property type="entry name" value="alpha/beta hydrolase"/>
    <property type="match status" value="1"/>
</dbReference>
<name>A0A917M4D5_9SPHI</name>
<comment type="caution">
    <text evidence="4">The sequence shown here is derived from an EMBL/GenBank/DDBJ whole genome shotgun (WGS) entry which is preliminary data.</text>
</comment>
<keyword evidence="2" id="KW-0378">Hydrolase</keyword>
<gene>
    <name evidence="4" type="ORF">GCM10007415_05900</name>
</gene>
<evidence type="ECO:0000313" key="4">
    <source>
        <dbReference type="EMBL" id="GGG76880.1"/>
    </source>
</evidence>
<feature type="chain" id="PRO_5038023606" description="Alpha/beta hydrolase" evidence="3">
    <location>
        <begin position="20"/>
        <end position="285"/>
    </location>
</feature>
<dbReference type="GO" id="GO:0016788">
    <property type="term" value="F:hydrolase activity, acting on ester bonds"/>
    <property type="evidence" value="ECO:0007669"/>
    <property type="project" value="TreeGrafter"/>
</dbReference>